<dbReference type="InterPro" id="IPR041577">
    <property type="entry name" value="RT_RNaseH_2"/>
</dbReference>
<evidence type="ECO:0000256" key="1">
    <source>
        <dbReference type="ARBA" id="ARBA00023268"/>
    </source>
</evidence>
<keyword evidence="1" id="KW-0511">Multifunctional enzyme</keyword>
<dbReference type="PANTHER" id="PTHR37984:SF5">
    <property type="entry name" value="PROTEIN NYNRIN-LIKE"/>
    <property type="match status" value="1"/>
</dbReference>
<gene>
    <name evidence="3" type="ORF">OXX778_LOCUS20244</name>
</gene>
<keyword evidence="4" id="KW-1185">Reference proteome</keyword>
<dbReference type="SUPFAM" id="SSF56672">
    <property type="entry name" value="DNA/RNA polymerases"/>
    <property type="match status" value="1"/>
</dbReference>
<feature type="domain" description="Reverse transcriptase/retrotransposon-derived protein RNase H-like" evidence="2">
    <location>
        <begin position="2"/>
        <end position="71"/>
    </location>
</feature>
<organism evidence="3 4">
    <name type="scientific">Brachionus calyciflorus</name>
    <dbReference type="NCBI Taxonomy" id="104777"/>
    <lineage>
        <taxon>Eukaryota</taxon>
        <taxon>Metazoa</taxon>
        <taxon>Spiralia</taxon>
        <taxon>Gnathifera</taxon>
        <taxon>Rotifera</taxon>
        <taxon>Eurotatoria</taxon>
        <taxon>Monogononta</taxon>
        <taxon>Pseudotrocha</taxon>
        <taxon>Ploima</taxon>
        <taxon>Brachionidae</taxon>
        <taxon>Brachionus</taxon>
    </lineage>
</organism>
<dbReference type="GO" id="GO:0003824">
    <property type="term" value="F:catalytic activity"/>
    <property type="evidence" value="ECO:0007669"/>
    <property type="project" value="UniProtKB-KW"/>
</dbReference>
<name>A0A814MPB0_9BILA</name>
<dbReference type="Gene3D" id="3.10.20.370">
    <property type="match status" value="1"/>
</dbReference>
<dbReference type="PANTHER" id="PTHR37984">
    <property type="entry name" value="PROTEIN CBG26694"/>
    <property type="match status" value="1"/>
</dbReference>
<evidence type="ECO:0000313" key="4">
    <source>
        <dbReference type="Proteomes" id="UP000663879"/>
    </source>
</evidence>
<comment type="caution">
    <text evidence="3">The sequence shown here is derived from an EMBL/GenBank/DDBJ whole genome shotgun (WGS) entry which is preliminary data.</text>
</comment>
<dbReference type="InterPro" id="IPR043502">
    <property type="entry name" value="DNA/RNA_pol_sf"/>
</dbReference>
<dbReference type="FunFam" id="3.10.20.370:FF:000001">
    <property type="entry name" value="Retrovirus-related Pol polyprotein from transposon 17.6-like protein"/>
    <property type="match status" value="1"/>
</dbReference>
<protein>
    <recommendedName>
        <fullName evidence="2">Reverse transcriptase/retrotransposon-derived protein RNase H-like domain-containing protein</fullName>
    </recommendedName>
</protein>
<dbReference type="AlphaFoldDB" id="A0A814MPB0"/>
<sequence length="74" mass="8300">LNQPFRLDTDACNSGIGAVLSQEQNGESRPVAYFIKGLNKAQKNYSTSEKELLAIVLTIEHFHLYLYGRPLKCS</sequence>
<evidence type="ECO:0000259" key="2">
    <source>
        <dbReference type="Pfam" id="PF17919"/>
    </source>
</evidence>
<dbReference type="Proteomes" id="UP000663879">
    <property type="component" value="Unassembled WGS sequence"/>
</dbReference>
<reference evidence="3" key="1">
    <citation type="submission" date="2021-02" db="EMBL/GenBank/DDBJ databases">
        <authorList>
            <person name="Nowell W R."/>
        </authorList>
    </citation>
    <scope>NUCLEOTIDE SEQUENCE</scope>
    <source>
        <strain evidence="3">Ploen Becks lab</strain>
    </source>
</reference>
<evidence type="ECO:0000313" key="3">
    <source>
        <dbReference type="EMBL" id="CAF1082173.1"/>
    </source>
</evidence>
<dbReference type="InterPro" id="IPR050951">
    <property type="entry name" value="Retrovirus_Pol_polyprotein"/>
</dbReference>
<proteinExistence type="predicted"/>
<dbReference type="OrthoDB" id="427924at2759"/>
<dbReference type="Pfam" id="PF17919">
    <property type="entry name" value="RT_RNaseH_2"/>
    <property type="match status" value="1"/>
</dbReference>
<dbReference type="EMBL" id="CAJNOC010006635">
    <property type="protein sequence ID" value="CAF1082173.1"/>
    <property type="molecule type" value="Genomic_DNA"/>
</dbReference>
<accession>A0A814MPB0</accession>
<feature type="non-terminal residue" evidence="3">
    <location>
        <position position="1"/>
    </location>
</feature>